<feature type="compositionally biased region" description="Low complexity" evidence="1">
    <location>
        <begin position="20"/>
        <end position="29"/>
    </location>
</feature>
<gene>
    <name evidence="2" type="ORF">AVDCRST_MAG73-3847</name>
</gene>
<feature type="compositionally biased region" description="Low complexity" evidence="1">
    <location>
        <begin position="57"/>
        <end position="68"/>
    </location>
</feature>
<evidence type="ECO:0000256" key="1">
    <source>
        <dbReference type="SAM" id="MobiDB-lite"/>
    </source>
</evidence>
<feature type="compositionally biased region" description="Basic residues" evidence="1">
    <location>
        <begin position="31"/>
        <end position="56"/>
    </location>
</feature>
<reference evidence="2" key="1">
    <citation type="submission" date="2020-02" db="EMBL/GenBank/DDBJ databases">
        <authorList>
            <person name="Meier V. D."/>
        </authorList>
    </citation>
    <scope>NUCLEOTIDE SEQUENCE</scope>
    <source>
        <strain evidence="2">AVDCRST_MAG73</strain>
    </source>
</reference>
<feature type="non-terminal residue" evidence="2">
    <location>
        <position position="1"/>
    </location>
</feature>
<name>A0A6J4UZ82_9BACT</name>
<evidence type="ECO:0000313" key="2">
    <source>
        <dbReference type="EMBL" id="CAA9562493.1"/>
    </source>
</evidence>
<feature type="region of interest" description="Disordered" evidence="1">
    <location>
        <begin position="19"/>
        <end position="68"/>
    </location>
</feature>
<proteinExistence type="predicted"/>
<dbReference type="AlphaFoldDB" id="A0A6J4UZ82"/>
<dbReference type="EMBL" id="CADCWE010000252">
    <property type="protein sequence ID" value="CAA9562493.1"/>
    <property type="molecule type" value="Genomic_DNA"/>
</dbReference>
<accession>A0A6J4UZ82</accession>
<protein>
    <submittedName>
        <fullName evidence="2">Uncharacterized protein</fullName>
    </submittedName>
</protein>
<sequence>ALPAGLLARLLADRARLRQARGGAAAGRGAHPGRPRRRHRRRPRRHHRRRRPRPVRPLRLPAAVSILL</sequence>
<organism evidence="2">
    <name type="scientific">uncultured Thermomicrobiales bacterium</name>
    <dbReference type="NCBI Taxonomy" id="1645740"/>
    <lineage>
        <taxon>Bacteria</taxon>
        <taxon>Pseudomonadati</taxon>
        <taxon>Thermomicrobiota</taxon>
        <taxon>Thermomicrobia</taxon>
        <taxon>Thermomicrobiales</taxon>
        <taxon>environmental samples</taxon>
    </lineage>
</organism>
<feature type="non-terminal residue" evidence="2">
    <location>
        <position position="68"/>
    </location>
</feature>